<accession>A0A8F9TWK9</accession>
<dbReference type="EMBL" id="CP080507">
    <property type="protein sequence ID" value="QYM79144.1"/>
    <property type="molecule type" value="Genomic_DNA"/>
</dbReference>
<reference evidence="4" key="1">
    <citation type="submission" date="2021-08" db="EMBL/GenBank/DDBJ databases">
        <title>Genome of a novel bacterium of the phylum Verrucomicrobia, Oleiharenicola sp. KSB-15.</title>
        <authorList>
            <person name="Chung J.-H."/>
            <person name="Ahn J.-H."/>
            <person name="Yoon Y."/>
            <person name="Kim D.-Y."/>
            <person name="An S.-H."/>
            <person name="Park I."/>
            <person name="Yeon J."/>
        </authorList>
    </citation>
    <scope>NUCLEOTIDE SEQUENCE</scope>
    <source>
        <strain evidence="4">KSB-15</strain>
    </source>
</reference>
<keyword evidence="5" id="KW-1185">Reference proteome</keyword>
<keyword evidence="4" id="KW-0238">DNA-binding</keyword>
<dbReference type="PANTHER" id="PTHR37299">
    <property type="entry name" value="TRANSCRIPTIONAL REGULATOR-RELATED"/>
    <property type="match status" value="1"/>
</dbReference>
<dbReference type="PANTHER" id="PTHR37299:SF1">
    <property type="entry name" value="STAGE 0 SPORULATION PROTEIN A HOMOLOG"/>
    <property type="match status" value="1"/>
</dbReference>
<dbReference type="Pfam" id="PF04397">
    <property type="entry name" value="LytTR"/>
    <property type="match status" value="1"/>
</dbReference>
<feature type="domain" description="HTH LytTR-type" evidence="3">
    <location>
        <begin position="129"/>
        <end position="230"/>
    </location>
</feature>
<dbReference type="SMART" id="SM00850">
    <property type="entry name" value="LytTR"/>
    <property type="match status" value="1"/>
</dbReference>
<keyword evidence="1" id="KW-0597">Phosphoprotein</keyword>
<dbReference type="Pfam" id="PF00072">
    <property type="entry name" value="Response_reg"/>
    <property type="match status" value="1"/>
</dbReference>
<dbReference type="AlphaFoldDB" id="A0A8F9TWK9"/>
<dbReference type="GO" id="GO:0000156">
    <property type="term" value="F:phosphorelay response regulator activity"/>
    <property type="evidence" value="ECO:0007669"/>
    <property type="project" value="InterPro"/>
</dbReference>
<dbReference type="InterPro" id="IPR001789">
    <property type="entry name" value="Sig_transdc_resp-reg_receiver"/>
</dbReference>
<dbReference type="InterPro" id="IPR007492">
    <property type="entry name" value="LytTR_DNA-bd_dom"/>
</dbReference>
<dbReference type="KEGG" id="ole:K0B96_00585"/>
<dbReference type="Gene3D" id="2.40.50.1020">
    <property type="entry name" value="LytTr DNA-binding domain"/>
    <property type="match status" value="1"/>
</dbReference>
<name>A0A8F9TWK9_9BACT</name>
<evidence type="ECO:0000256" key="1">
    <source>
        <dbReference type="PROSITE-ProRule" id="PRU00169"/>
    </source>
</evidence>
<protein>
    <submittedName>
        <fullName evidence="4">LytTR family DNA-binding domain-containing protein</fullName>
    </submittedName>
</protein>
<dbReference type="Proteomes" id="UP000825051">
    <property type="component" value="Chromosome"/>
</dbReference>
<dbReference type="InterPro" id="IPR011006">
    <property type="entry name" value="CheY-like_superfamily"/>
</dbReference>
<evidence type="ECO:0000313" key="4">
    <source>
        <dbReference type="EMBL" id="QYM79144.1"/>
    </source>
</evidence>
<sequence>MPPTALIVDDEAPARRELSFLLKAHPHINVVAEAATLAEARAALQEHAPDLVFLDIHLMGENGFDLAPDIRSATRVIFVTADDTAALRAFRVNALHYLLKPISPAMLADAIDRLSPLRLNEPPDDERVLLRSSGARRFVHPSEIIVLEAVGAYTRVYLTDGTRPLVLRSLKSWHETLPPPAFLRIHRNAIVNLARVQSVSQNRVVELAPGALRFEASRREISALRARLAGER</sequence>
<feature type="domain" description="Response regulatory" evidence="2">
    <location>
        <begin position="4"/>
        <end position="115"/>
    </location>
</feature>
<dbReference type="SUPFAM" id="SSF52172">
    <property type="entry name" value="CheY-like"/>
    <property type="match status" value="1"/>
</dbReference>
<dbReference type="RefSeq" id="WP_220162617.1">
    <property type="nucleotide sequence ID" value="NZ_CP080507.1"/>
</dbReference>
<evidence type="ECO:0000313" key="5">
    <source>
        <dbReference type="Proteomes" id="UP000825051"/>
    </source>
</evidence>
<dbReference type="Gene3D" id="3.40.50.2300">
    <property type="match status" value="1"/>
</dbReference>
<dbReference type="GO" id="GO:0003677">
    <property type="term" value="F:DNA binding"/>
    <property type="evidence" value="ECO:0007669"/>
    <property type="project" value="UniProtKB-KW"/>
</dbReference>
<proteinExistence type="predicted"/>
<dbReference type="PROSITE" id="PS50110">
    <property type="entry name" value="RESPONSE_REGULATORY"/>
    <property type="match status" value="1"/>
</dbReference>
<organism evidence="4 5">
    <name type="scientific">Horticoccus luteus</name>
    <dbReference type="NCBI Taxonomy" id="2862869"/>
    <lineage>
        <taxon>Bacteria</taxon>
        <taxon>Pseudomonadati</taxon>
        <taxon>Verrucomicrobiota</taxon>
        <taxon>Opitutia</taxon>
        <taxon>Opitutales</taxon>
        <taxon>Opitutaceae</taxon>
        <taxon>Horticoccus</taxon>
    </lineage>
</organism>
<dbReference type="InterPro" id="IPR046947">
    <property type="entry name" value="LytR-like"/>
</dbReference>
<evidence type="ECO:0000259" key="3">
    <source>
        <dbReference type="PROSITE" id="PS50930"/>
    </source>
</evidence>
<dbReference type="PROSITE" id="PS50930">
    <property type="entry name" value="HTH_LYTTR"/>
    <property type="match status" value="1"/>
</dbReference>
<dbReference type="SMART" id="SM00448">
    <property type="entry name" value="REC"/>
    <property type="match status" value="1"/>
</dbReference>
<gene>
    <name evidence="4" type="ORF">K0B96_00585</name>
</gene>
<feature type="modified residue" description="4-aspartylphosphate" evidence="1">
    <location>
        <position position="55"/>
    </location>
</feature>
<evidence type="ECO:0000259" key="2">
    <source>
        <dbReference type="PROSITE" id="PS50110"/>
    </source>
</evidence>